<keyword evidence="7" id="KW-0630">Potassium</keyword>
<comment type="similarity">
    <text evidence="2">Belongs to the TMEM175 family.</text>
</comment>
<evidence type="ECO:0000256" key="6">
    <source>
        <dbReference type="ARBA" id="ARBA00022826"/>
    </source>
</evidence>
<evidence type="ECO:0000256" key="3">
    <source>
        <dbReference type="ARBA" id="ARBA00022448"/>
    </source>
</evidence>
<feature type="transmembrane region" description="Helical" evidence="13">
    <location>
        <begin position="133"/>
        <end position="152"/>
    </location>
</feature>
<keyword evidence="4" id="KW-0633">Potassium transport</keyword>
<evidence type="ECO:0000256" key="10">
    <source>
        <dbReference type="ARBA" id="ARBA00023136"/>
    </source>
</evidence>
<evidence type="ECO:0000256" key="2">
    <source>
        <dbReference type="ARBA" id="ARBA00006920"/>
    </source>
</evidence>
<evidence type="ECO:0000256" key="1">
    <source>
        <dbReference type="ARBA" id="ARBA00004141"/>
    </source>
</evidence>
<feature type="transmembrane region" description="Helical" evidence="13">
    <location>
        <begin position="21"/>
        <end position="40"/>
    </location>
</feature>
<dbReference type="InterPro" id="IPR010617">
    <property type="entry name" value="TMEM175-like"/>
</dbReference>
<keyword evidence="6" id="KW-0631">Potassium channel</keyword>
<reference evidence="14" key="1">
    <citation type="submission" date="2020-02" db="EMBL/GenBank/DDBJ databases">
        <authorList>
            <person name="Meier V. D."/>
        </authorList>
    </citation>
    <scope>NUCLEOTIDE SEQUENCE</scope>
    <source>
        <strain evidence="14">AVDCRST_MAG28</strain>
    </source>
</reference>
<evidence type="ECO:0000256" key="12">
    <source>
        <dbReference type="ARBA" id="ARBA00034430"/>
    </source>
</evidence>
<organism evidence="14">
    <name type="scientific">uncultured Rubrobacteraceae bacterium</name>
    <dbReference type="NCBI Taxonomy" id="349277"/>
    <lineage>
        <taxon>Bacteria</taxon>
        <taxon>Bacillati</taxon>
        <taxon>Actinomycetota</taxon>
        <taxon>Rubrobacteria</taxon>
        <taxon>Rubrobacterales</taxon>
        <taxon>Rubrobacteraceae</taxon>
        <taxon>environmental samples</taxon>
    </lineage>
</organism>
<evidence type="ECO:0000313" key="14">
    <source>
        <dbReference type="EMBL" id="CAA9440308.1"/>
    </source>
</evidence>
<feature type="transmembrane region" description="Helical" evidence="13">
    <location>
        <begin position="202"/>
        <end position="220"/>
    </location>
</feature>
<dbReference type="GO" id="GO:0015252">
    <property type="term" value="F:proton channel activity"/>
    <property type="evidence" value="ECO:0007669"/>
    <property type="project" value="InterPro"/>
</dbReference>
<evidence type="ECO:0000256" key="9">
    <source>
        <dbReference type="ARBA" id="ARBA00023065"/>
    </source>
</evidence>
<evidence type="ECO:0000256" key="13">
    <source>
        <dbReference type="SAM" id="Phobius"/>
    </source>
</evidence>
<dbReference type="GO" id="GO:0005267">
    <property type="term" value="F:potassium channel activity"/>
    <property type="evidence" value="ECO:0007669"/>
    <property type="project" value="UniProtKB-KW"/>
</dbReference>
<keyword evidence="11" id="KW-0407">Ion channel</keyword>
<evidence type="ECO:0000256" key="4">
    <source>
        <dbReference type="ARBA" id="ARBA00022538"/>
    </source>
</evidence>
<feature type="transmembrane region" description="Helical" evidence="13">
    <location>
        <begin position="178"/>
        <end position="196"/>
    </location>
</feature>
<feature type="transmembrane region" description="Helical" evidence="13">
    <location>
        <begin position="52"/>
        <end position="71"/>
    </location>
</feature>
<dbReference type="GO" id="GO:0016020">
    <property type="term" value="C:membrane"/>
    <property type="evidence" value="ECO:0007669"/>
    <property type="project" value="UniProtKB-SubCell"/>
</dbReference>
<protein>
    <recommendedName>
        <fullName evidence="15">Integral membrane protein</fullName>
    </recommendedName>
</protein>
<accession>A0A6J4QKW7</accession>
<keyword evidence="3" id="KW-0813">Transport</keyword>
<keyword evidence="5 13" id="KW-0812">Transmembrane</keyword>
<sequence>MRRRVGNSESFRSRGEDVWRVEGFCDAVFAFAVTLLVVSLEVPASFDELLATMRGFFAFAICFALLLTLWYEHYKFFRRYGLRDTLTVYLNAVLLFLVLFFVYPLKFLFTLLADQLLGFSDEVIESSQVPLLMAIYGAGFVAVQLVFVMFYWRAYSLRGALNLDAYELSVTRQEIQSFLVNVLVGFASVLLAILGGEDFTSWAGLVYLLIFPLQASNSYVMRSRRAKWSNTRSPADIEGGSHREEEP</sequence>
<dbReference type="Pfam" id="PF06736">
    <property type="entry name" value="TMEM175"/>
    <property type="match status" value="1"/>
</dbReference>
<dbReference type="EMBL" id="CADCVE010000008">
    <property type="protein sequence ID" value="CAA9440308.1"/>
    <property type="molecule type" value="Genomic_DNA"/>
</dbReference>
<dbReference type="AlphaFoldDB" id="A0A6J4QKW7"/>
<proteinExistence type="inferred from homology"/>
<evidence type="ECO:0008006" key="15">
    <source>
        <dbReference type="Google" id="ProtNLM"/>
    </source>
</evidence>
<keyword evidence="8 13" id="KW-1133">Transmembrane helix</keyword>
<evidence type="ECO:0000256" key="8">
    <source>
        <dbReference type="ARBA" id="ARBA00022989"/>
    </source>
</evidence>
<keyword evidence="10 13" id="KW-0472">Membrane</keyword>
<keyword evidence="9" id="KW-0406">Ion transport</keyword>
<gene>
    <name evidence="14" type="ORF">AVDCRST_MAG28-166</name>
</gene>
<evidence type="ECO:0000256" key="7">
    <source>
        <dbReference type="ARBA" id="ARBA00022958"/>
    </source>
</evidence>
<evidence type="ECO:0000256" key="11">
    <source>
        <dbReference type="ARBA" id="ARBA00023303"/>
    </source>
</evidence>
<comment type="catalytic activity">
    <reaction evidence="12">
        <text>K(+)(in) = K(+)(out)</text>
        <dbReference type="Rhea" id="RHEA:29463"/>
        <dbReference type="ChEBI" id="CHEBI:29103"/>
    </reaction>
</comment>
<name>A0A6J4QKW7_9ACTN</name>
<comment type="subcellular location">
    <subcellularLocation>
        <location evidence="1">Membrane</location>
        <topology evidence="1">Multi-pass membrane protein</topology>
    </subcellularLocation>
</comment>
<feature type="transmembrane region" description="Helical" evidence="13">
    <location>
        <begin position="92"/>
        <end position="113"/>
    </location>
</feature>
<evidence type="ECO:0000256" key="5">
    <source>
        <dbReference type="ARBA" id="ARBA00022692"/>
    </source>
</evidence>